<sequence length="101" mass="11772">MGFVSLLNIDMDSTSGLLNYYLLDQYDPQCSRLVLENFVITITKETMHDMLGLPKDGEDFMNMPNCEKDNEILQEWKNQYEKRGLMVKNTRRGSKTQSKTI</sequence>
<evidence type="ECO:0000313" key="1">
    <source>
        <dbReference type="EMBL" id="CAI9266973.1"/>
    </source>
</evidence>
<protein>
    <submittedName>
        <fullName evidence="1">Uncharacterized protein</fullName>
    </submittedName>
</protein>
<accession>A0AA35YCG9</accession>
<keyword evidence="2" id="KW-1185">Reference proteome</keyword>
<dbReference type="EMBL" id="OX465077">
    <property type="protein sequence ID" value="CAI9266973.1"/>
    <property type="molecule type" value="Genomic_DNA"/>
</dbReference>
<name>A0AA35YCG9_LACSI</name>
<evidence type="ECO:0000313" key="2">
    <source>
        <dbReference type="Proteomes" id="UP001177003"/>
    </source>
</evidence>
<organism evidence="1 2">
    <name type="scientific">Lactuca saligna</name>
    <name type="common">Willowleaf lettuce</name>
    <dbReference type="NCBI Taxonomy" id="75948"/>
    <lineage>
        <taxon>Eukaryota</taxon>
        <taxon>Viridiplantae</taxon>
        <taxon>Streptophyta</taxon>
        <taxon>Embryophyta</taxon>
        <taxon>Tracheophyta</taxon>
        <taxon>Spermatophyta</taxon>
        <taxon>Magnoliopsida</taxon>
        <taxon>eudicotyledons</taxon>
        <taxon>Gunneridae</taxon>
        <taxon>Pentapetalae</taxon>
        <taxon>asterids</taxon>
        <taxon>campanulids</taxon>
        <taxon>Asterales</taxon>
        <taxon>Asteraceae</taxon>
        <taxon>Cichorioideae</taxon>
        <taxon>Cichorieae</taxon>
        <taxon>Lactucinae</taxon>
        <taxon>Lactuca</taxon>
    </lineage>
</organism>
<dbReference type="AlphaFoldDB" id="A0AA35YCG9"/>
<dbReference type="Proteomes" id="UP001177003">
    <property type="component" value="Chromosome 1"/>
</dbReference>
<reference evidence="1" key="1">
    <citation type="submission" date="2023-04" db="EMBL/GenBank/DDBJ databases">
        <authorList>
            <person name="Vijverberg K."/>
            <person name="Xiong W."/>
            <person name="Schranz E."/>
        </authorList>
    </citation>
    <scope>NUCLEOTIDE SEQUENCE</scope>
</reference>
<gene>
    <name evidence="1" type="ORF">LSALG_LOCUS7490</name>
</gene>
<proteinExistence type="predicted"/>